<proteinExistence type="predicted"/>
<feature type="compositionally biased region" description="Polar residues" evidence="1">
    <location>
        <begin position="25"/>
        <end position="39"/>
    </location>
</feature>
<comment type="caution">
    <text evidence="2">The sequence shown here is derived from an EMBL/GenBank/DDBJ whole genome shotgun (WGS) entry which is preliminary data.</text>
</comment>
<keyword evidence="3" id="KW-1185">Reference proteome</keyword>
<evidence type="ECO:0000313" key="2">
    <source>
        <dbReference type="EMBL" id="KAF9517008.1"/>
    </source>
</evidence>
<organism evidence="2 3">
    <name type="scientific">Hydnum rufescens UP504</name>
    <dbReference type="NCBI Taxonomy" id="1448309"/>
    <lineage>
        <taxon>Eukaryota</taxon>
        <taxon>Fungi</taxon>
        <taxon>Dikarya</taxon>
        <taxon>Basidiomycota</taxon>
        <taxon>Agaricomycotina</taxon>
        <taxon>Agaricomycetes</taxon>
        <taxon>Cantharellales</taxon>
        <taxon>Hydnaceae</taxon>
        <taxon>Hydnum</taxon>
    </lineage>
</organism>
<dbReference type="Proteomes" id="UP000886523">
    <property type="component" value="Unassembled WGS sequence"/>
</dbReference>
<accession>A0A9P6B3G0</accession>
<dbReference type="AlphaFoldDB" id="A0A9P6B3G0"/>
<evidence type="ECO:0000313" key="3">
    <source>
        <dbReference type="Proteomes" id="UP000886523"/>
    </source>
</evidence>
<sequence>MGLPGPSSSSSSLNTSLVDAPTIPISRSYTSPTASSTGMYPSHSSTSTSSIPFGTDPSQNMVPASAHIGDFPAGPSHHPYATLTGGVAPHVSSLSSSLHSRPQSGYGTPVDPVTFDVASAVQNLNVDFDVITSFAHHVNVSDYMPDPHIMGSDSPSATHSLEGAFHRMYDQQQAEPHSQ</sequence>
<dbReference type="EMBL" id="MU128935">
    <property type="protein sequence ID" value="KAF9517008.1"/>
    <property type="molecule type" value="Genomic_DNA"/>
</dbReference>
<reference evidence="2" key="1">
    <citation type="journal article" date="2020" name="Nat. Commun.">
        <title>Large-scale genome sequencing of mycorrhizal fungi provides insights into the early evolution of symbiotic traits.</title>
        <authorList>
            <person name="Miyauchi S."/>
            <person name="Kiss E."/>
            <person name="Kuo A."/>
            <person name="Drula E."/>
            <person name="Kohler A."/>
            <person name="Sanchez-Garcia M."/>
            <person name="Morin E."/>
            <person name="Andreopoulos B."/>
            <person name="Barry K.W."/>
            <person name="Bonito G."/>
            <person name="Buee M."/>
            <person name="Carver A."/>
            <person name="Chen C."/>
            <person name="Cichocki N."/>
            <person name="Clum A."/>
            <person name="Culley D."/>
            <person name="Crous P.W."/>
            <person name="Fauchery L."/>
            <person name="Girlanda M."/>
            <person name="Hayes R.D."/>
            <person name="Keri Z."/>
            <person name="LaButti K."/>
            <person name="Lipzen A."/>
            <person name="Lombard V."/>
            <person name="Magnuson J."/>
            <person name="Maillard F."/>
            <person name="Murat C."/>
            <person name="Nolan M."/>
            <person name="Ohm R.A."/>
            <person name="Pangilinan J."/>
            <person name="Pereira M.F."/>
            <person name="Perotto S."/>
            <person name="Peter M."/>
            <person name="Pfister S."/>
            <person name="Riley R."/>
            <person name="Sitrit Y."/>
            <person name="Stielow J.B."/>
            <person name="Szollosi G."/>
            <person name="Zifcakova L."/>
            <person name="Stursova M."/>
            <person name="Spatafora J.W."/>
            <person name="Tedersoo L."/>
            <person name="Vaario L.M."/>
            <person name="Yamada A."/>
            <person name="Yan M."/>
            <person name="Wang P."/>
            <person name="Xu J."/>
            <person name="Bruns T."/>
            <person name="Baldrian P."/>
            <person name="Vilgalys R."/>
            <person name="Dunand C."/>
            <person name="Henrissat B."/>
            <person name="Grigoriev I.V."/>
            <person name="Hibbett D."/>
            <person name="Nagy L.G."/>
            <person name="Martin F.M."/>
        </authorList>
    </citation>
    <scope>NUCLEOTIDE SEQUENCE</scope>
    <source>
        <strain evidence="2">UP504</strain>
    </source>
</reference>
<protein>
    <submittedName>
        <fullName evidence="2">Uncharacterized protein</fullName>
    </submittedName>
</protein>
<feature type="region of interest" description="Disordered" evidence="1">
    <location>
        <begin position="1"/>
        <end position="84"/>
    </location>
</feature>
<evidence type="ECO:0000256" key="1">
    <source>
        <dbReference type="SAM" id="MobiDB-lite"/>
    </source>
</evidence>
<gene>
    <name evidence="2" type="ORF">BS47DRAFT_592035</name>
</gene>
<name>A0A9P6B3G0_9AGAM</name>